<dbReference type="HOGENOM" id="CLU_018737_1_0_1"/>
<feature type="region of interest" description="Disordered" evidence="1">
    <location>
        <begin position="68"/>
        <end position="95"/>
    </location>
</feature>
<reference evidence="3" key="2">
    <citation type="submission" date="2015-01" db="EMBL/GenBank/DDBJ databases">
        <title>Evolutionary Origins and Diversification of the Mycorrhizal Mutualists.</title>
        <authorList>
            <consortium name="DOE Joint Genome Institute"/>
            <consortium name="Mycorrhizal Genomics Consortium"/>
            <person name="Kohler A."/>
            <person name="Kuo A."/>
            <person name="Nagy L.G."/>
            <person name="Floudas D."/>
            <person name="Copeland A."/>
            <person name="Barry K.W."/>
            <person name="Cichocki N."/>
            <person name="Veneault-Fourrey C."/>
            <person name="LaButti K."/>
            <person name="Lindquist E.A."/>
            <person name="Lipzen A."/>
            <person name="Lundell T."/>
            <person name="Morin E."/>
            <person name="Murat C."/>
            <person name="Riley R."/>
            <person name="Ohm R."/>
            <person name="Sun H."/>
            <person name="Tunlid A."/>
            <person name="Henrissat B."/>
            <person name="Grigoriev I.V."/>
            <person name="Hibbett D.S."/>
            <person name="Martin F."/>
        </authorList>
    </citation>
    <scope>NUCLEOTIDE SEQUENCE [LARGE SCALE GENOMIC DNA]</scope>
    <source>
        <strain evidence="3">Ve08.2h10</strain>
    </source>
</reference>
<protein>
    <submittedName>
        <fullName evidence="2">Uncharacterized protein</fullName>
    </submittedName>
</protein>
<organism evidence="2 3">
    <name type="scientific">Paxillus rubicundulus Ve08.2h10</name>
    <dbReference type="NCBI Taxonomy" id="930991"/>
    <lineage>
        <taxon>Eukaryota</taxon>
        <taxon>Fungi</taxon>
        <taxon>Dikarya</taxon>
        <taxon>Basidiomycota</taxon>
        <taxon>Agaricomycotina</taxon>
        <taxon>Agaricomycetes</taxon>
        <taxon>Agaricomycetidae</taxon>
        <taxon>Boletales</taxon>
        <taxon>Paxilineae</taxon>
        <taxon>Paxillaceae</taxon>
        <taxon>Paxillus</taxon>
    </lineage>
</organism>
<evidence type="ECO:0000256" key="1">
    <source>
        <dbReference type="SAM" id="MobiDB-lite"/>
    </source>
</evidence>
<accession>A0A0D0DS02</accession>
<evidence type="ECO:0000313" key="3">
    <source>
        <dbReference type="Proteomes" id="UP000054538"/>
    </source>
</evidence>
<keyword evidence="3" id="KW-1185">Reference proteome</keyword>
<evidence type="ECO:0000313" key="2">
    <source>
        <dbReference type="EMBL" id="KIK90746.1"/>
    </source>
</evidence>
<reference evidence="2 3" key="1">
    <citation type="submission" date="2014-04" db="EMBL/GenBank/DDBJ databases">
        <authorList>
            <consortium name="DOE Joint Genome Institute"/>
            <person name="Kuo A."/>
            <person name="Kohler A."/>
            <person name="Jargeat P."/>
            <person name="Nagy L.G."/>
            <person name="Floudas D."/>
            <person name="Copeland A."/>
            <person name="Barry K.W."/>
            <person name="Cichocki N."/>
            <person name="Veneault-Fourrey C."/>
            <person name="LaButti K."/>
            <person name="Lindquist E.A."/>
            <person name="Lipzen A."/>
            <person name="Lundell T."/>
            <person name="Morin E."/>
            <person name="Murat C."/>
            <person name="Sun H."/>
            <person name="Tunlid A."/>
            <person name="Henrissat B."/>
            <person name="Grigoriev I.V."/>
            <person name="Hibbett D.S."/>
            <person name="Martin F."/>
            <person name="Nordberg H.P."/>
            <person name="Cantor M.N."/>
            <person name="Hua S.X."/>
        </authorList>
    </citation>
    <scope>NUCLEOTIDE SEQUENCE [LARGE SCALE GENOMIC DNA]</scope>
    <source>
        <strain evidence="2 3">Ve08.2h10</strain>
    </source>
</reference>
<dbReference type="Proteomes" id="UP000054538">
    <property type="component" value="Unassembled WGS sequence"/>
</dbReference>
<feature type="non-terminal residue" evidence="2">
    <location>
        <position position="272"/>
    </location>
</feature>
<dbReference type="AlphaFoldDB" id="A0A0D0DS02"/>
<proteinExistence type="predicted"/>
<dbReference type="InParanoid" id="A0A0D0DS02"/>
<feature type="non-terminal residue" evidence="2">
    <location>
        <position position="1"/>
    </location>
</feature>
<name>A0A0D0DS02_9AGAM</name>
<sequence>ILCNLQFMALAASVNPPPVVKMVAPTQGFVLPGAFVPASGPSGPHCSASMQLPQLPQLPQMPQMPQLPQMHRSPNIHVPSAWNKPHGDAHPIIPPSLTPAFSPAVGYRSQHALYPSENEHWASLVHHPPPVATISLDVSAVYEGGPRKGRQHGTPFGSICEGKKGVDACITAPQLVTPTLQTIVPRIQTFCPEYTWHTAEFFVHDAGWVDLSNHLEPFQPYFYQECLQPGTQKNSRTMIFKSKQFSLFVVVPQSQWLEYKDSAKRKESTAAS</sequence>
<dbReference type="EMBL" id="KN825477">
    <property type="protein sequence ID" value="KIK90746.1"/>
    <property type="molecule type" value="Genomic_DNA"/>
</dbReference>
<dbReference type="OrthoDB" id="2675751at2759"/>
<gene>
    <name evidence="2" type="ORF">PAXRUDRAFT_800503</name>
</gene>